<dbReference type="Proteomes" id="UP000254072">
    <property type="component" value="Unassembled WGS sequence"/>
</dbReference>
<gene>
    <name evidence="1" type="ORF">NCTC11157_01611</name>
</gene>
<accession>A0A379DZH0</accession>
<name>A0A379DZH0_9BACT</name>
<sequence>MFIKKINQVLITLYNYEYNRKLSTRRNYVATKCKRNANV</sequence>
<protein>
    <submittedName>
        <fullName evidence="1">Uncharacterized protein</fullName>
    </submittedName>
</protein>
<organism evidence="1 2">
    <name type="scientific">Prevotella disiens</name>
    <dbReference type="NCBI Taxonomy" id="28130"/>
    <lineage>
        <taxon>Bacteria</taxon>
        <taxon>Pseudomonadati</taxon>
        <taxon>Bacteroidota</taxon>
        <taxon>Bacteroidia</taxon>
        <taxon>Bacteroidales</taxon>
        <taxon>Prevotellaceae</taxon>
        <taxon>Prevotella</taxon>
    </lineage>
</organism>
<dbReference type="AlphaFoldDB" id="A0A379DZH0"/>
<reference evidence="1 2" key="1">
    <citation type="submission" date="2018-06" db="EMBL/GenBank/DDBJ databases">
        <authorList>
            <consortium name="Pathogen Informatics"/>
            <person name="Doyle S."/>
        </authorList>
    </citation>
    <scope>NUCLEOTIDE SEQUENCE [LARGE SCALE GENOMIC DNA]</scope>
    <source>
        <strain evidence="1 2">NCTC11157</strain>
    </source>
</reference>
<proteinExistence type="predicted"/>
<evidence type="ECO:0000313" key="2">
    <source>
        <dbReference type="Proteomes" id="UP000254072"/>
    </source>
</evidence>
<evidence type="ECO:0000313" key="1">
    <source>
        <dbReference type="EMBL" id="SUB85873.1"/>
    </source>
</evidence>
<dbReference type="EMBL" id="UGTL01000001">
    <property type="protein sequence ID" value="SUB85873.1"/>
    <property type="molecule type" value="Genomic_DNA"/>
</dbReference>